<proteinExistence type="predicted"/>
<gene>
    <name evidence="1" type="ORF">MENTE1834_LOCUS40276</name>
</gene>
<dbReference type="EMBL" id="CAVMJV010000094">
    <property type="protein sequence ID" value="CAK5093074.1"/>
    <property type="molecule type" value="Genomic_DNA"/>
</dbReference>
<name>A0ACB1ALE1_MELEN</name>
<sequence>MRQQQQQSTLFAGTSSIKIINTNPLGILSSSSSPPNPNKTFTTTITFINSLSWQTSYLLNLFFKMFKTSGIRLIRLRPFILLIFLACSVCLSSACSVCEQKAFEEYKRLRQEQILKDLLKKLELPAKPNVTVDYNSLKFIAPHNQRIQALIEQSRREHNQEHRRVRKSIQQWRRRNSDEDGVFEDGVDYFPALYETEREQPLQTSYVLAEGAPEWFDQNLQAAVFRFGADLRKKFVTSARLNIFLRRPEQFEYGQITTRLNIYQRFPNGTLGPKLISKHLELDFGEATEFEQVELMLDVLPVQEWIENGPQFEQQKFYSDFDNENIPSSIALYVEAIYEGENLVQYPLLPNNEENEDENQKYSAYSSPSRMFFELELTNLKSGRSRRNANTCKPGSNNTKCCLYDLVIDFEKIGWGFVIAPKRYNAYVCSGECARMANSPSMGRFQAAAAAKIDHFQCCHPKEYNGITILFVQENNNVLIRQIPNMVAKDCGCQ</sequence>
<accession>A0ACB1ALE1</accession>
<organism evidence="1 2">
    <name type="scientific">Meloidogyne enterolobii</name>
    <name type="common">Root-knot nematode worm</name>
    <name type="synonym">Meloidogyne mayaguensis</name>
    <dbReference type="NCBI Taxonomy" id="390850"/>
    <lineage>
        <taxon>Eukaryota</taxon>
        <taxon>Metazoa</taxon>
        <taxon>Ecdysozoa</taxon>
        <taxon>Nematoda</taxon>
        <taxon>Chromadorea</taxon>
        <taxon>Rhabditida</taxon>
        <taxon>Tylenchina</taxon>
        <taxon>Tylenchomorpha</taxon>
        <taxon>Tylenchoidea</taxon>
        <taxon>Meloidogynidae</taxon>
        <taxon>Meloidogyninae</taxon>
        <taxon>Meloidogyne</taxon>
    </lineage>
</organism>
<reference evidence="1" key="1">
    <citation type="submission" date="2023-11" db="EMBL/GenBank/DDBJ databases">
        <authorList>
            <person name="Poullet M."/>
        </authorList>
    </citation>
    <scope>NUCLEOTIDE SEQUENCE</scope>
    <source>
        <strain evidence="1">E1834</strain>
    </source>
</reference>
<keyword evidence="2" id="KW-1185">Reference proteome</keyword>
<protein>
    <submittedName>
        <fullName evidence="1">Uncharacterized protein</fullName>
    </submittedName>
</protein>
<dbReference type="Proteomes" id="UP001497535">
    <property type="component" value="Unassembled WGS sequence"/>
</dbReference>
<evidence type="ECO:0000313" key="1">
    <source>
        <dbReference type="EMBL" id="CAK5093074.1"/>
    </source>
</evidence>
<comment type="caution">
    <text evidence="1">The sequence shown here is derived from an EMBL/GenBank/DDBJ whole genome shotgun (WGS) entry which is preliminary data.</text>
</comment>
<evidence type="ECO:0000313" key="2">
    <source>
        <dbReference type="Proteomes" id="UP001497535"/>
    </source>
</evidence>